<dbReference type="EMBL" id="JBHRYQ010000001">
    <property type="protein sequence ID" value="MFC3809436.1"/>
    <property type="molecule type" value="Genomic_DNA"/>
</dbReference>
<comment type="caution">
    <text evidence="1">The sequence shown here is derived from an EMBL/GenBank/DDBJ whole genome shotgun (WGS) entry which is preliminary data.</text>
</comment>
<dbReference type="RefSeq" id="WP_379834487.1">
    <property type="nucleotide sequence ID" value="NZ_JBHRYQ010000001.1"/>
</dbReference>
<dbReference type="Proteomes" id="UP001595616">
    <property type="component" value="Unassembled WGS sequence"/>
</dbReference>
<sequence length="187" mass="22911">MHDIEPFYNWQRYYEGYKDPKNPFFDKEIGSVYTNTVYGYYIDPNWDEIGSETLYLKILMINYQKKYAVIELFGEWNDTLHNDIMYFKRYVIDHLIKNGIKYFILLGDNIFQFHGGETDYYEEWFEDVEDGWIAAVNLRAFIMEELTKYRLDYYLNYGGTLQMENWRTLKPDLFFELIEKLIQRRLT</sequence>
<accession>A0ABV7YTN7</accession>
<proteinExistence type="predicted"/>
<evidence type="ECO:0000313" key="1">
    <source>
        <dbReference type="EMBL" id="MFC3809436.1"/>
    </source>
</evidence>
<reference evidence="2" key="1">
    <citation type="journal article" date="2019" name="Int. J. Syst. Evol. Microbiol.">
        <title>The Global Catalogue of Microorganisms (GCM) 10K type strain sequencing project: providing services to taxonomists for standard genome sequencing and annotation.</title>
        <authorList>
            <consortium name="The Broad Institute Genomics Platform"/>
            <consortium name="The Broad Institute Genome Sequencing Center for Infectious Disease"/>
            <person name="Wu L."/>
            <person name="Ma J."/>
        </authorList>
    </citation>
    <scope>NUCLEOTIDE SEQUENCE [LARGE SCALE GENOMIC DNA]</scope>
    <source>
        <strain evidence="2">CECT 7956</strain>
    </source>
</reference>
<keyword evidence="2" id="KW-1185">Reference proteome</keyword>
<protein>
    <submittedName>
        <fullName evidence="1">Uncharacterized protein</fullName>
    </submittedName>
</protein>
<evidence type="ECO:0000313" key="2">
    <source>
        <dbReference type="Proteomes" id="UP001595616"/>
    </source>
</evidence>
<gene>
    <name evidence="1" type="ORF">ACFOOI_02105</name>
</gene>
<name>A0ABV7YTN7_9BACT</name>
<organism evidence="1 2">
    <name type="scientific">Lacihabitans lacunae</name>
    <dbReference type="NCBI Taxonomy" id="1028214"/>
    <lineage>
        <taxon>Bacteria</taxon>
        <taxon>Pseudomonadati</taxon>
        <taxon>Bacteroidota</taxon>
        <taxon>Cytophagia</taxon>
        <taxon>Cytophagales</taxon>
        <taxon>Leadbetterellaceae</taxon>
        <taxon>Lacihabitans</taxon>
    </lineage>
</organism>